<evidence type="ECO:0000313" key="1">
    <source>
        <dbReference type="EMBL" id="KAJ4443930.1"/>
    </source>
</evidence>
<dbReference type="InterPro" id="IPR036397">
    <property type="entry name" value="RNaseH_sf"/>
</dbReference>
<dbReference type="Proteomes" id="UP001148838">
    <property type="component" value="Unassembled WGS sequence"/>
</dbReference>
<evidence type="ECO:0008006" key="3">
    <source>
        <dbReference type="Google" id="ProtNLM"/>
    </source>
</evidence>
<organism evidence="1 2">
    <name type="scientific">Periplaneta americana</name>
    <name type="common">American cockroach</name>
    <name type="synonym">Blatta americana</name>
    <dbReference type="NCBI Taxonomy" id="6978"/>
    <lineage>
        <taxon>Eukaryota</taxon>
        <taxon>Metazoa</taxon>
        <taxon>Ecdysozoa</taxon>
        <taxon>Arthropoda</taxon>
        <taxon>Hexapoda</taxon>
        <taxon>Insecta</taxon>
        <taxon>Pterygota</taxon>
        <taxon>Neoptera</taxon>
        <taxon>Polyneoptera</taxon>
        <taxon>Dictyoptera</taxon>
        <taxon>Blattodea</taxon>
        <taxon>Blattoidea</taxon>
        <taxon>Blattidae</taxon>
        <taxon>Blattinae</taxon>
        <taxon>Periplaneta</taxon>
    </lineage>
</organism>
<comment type="caution">
    <text evidence="1">The sequence shown here is derived from an EMBL/GenBank/DDBJ whole genome shotgun (WGS) entry which is preliminary data.</text>
</comment>
<name>A0ABQ8TDL5_PERAM</name>
<reference evidence="1 2" key="1">
    <citation type="journal article" date="2022" name="Allergy">
        <title>Genome assembly and annotation of Periplaneta americana reveal a comprehensive cockroach allergen profile.</title>
        <authorList>
            <person name="Wang L."/>
            <person name="Xiong Q."/>
            <person name="Saelim N."/>
            <person name="Wang L."/>
            <person name="Nong W."/>
            <person name="Wan A.T."/>
            <person name="Shi M."/>
            <person name="Liu X."/>
            <person name="Cao Q."/>
            <person name="Hui J.H.L."/>
            <person name="Sookrung N."/>
            <person name="Leung T.F."/>
            <person name="Tungtrongchitr A."/>
            <person name="Tsui S.K.W."/>
        </authorList>
    </citation>
    <scope>NUCLEOTIDE SEQUENCE [LARGE SCALE GENOMIC DNA]</scope>
    <source>
        <strain evidence="1">PWHHKU_190912</strain>
    </source>
</reference>
<evidence type="ECO:0000313" key="2">
    <source>
        <dbReference type="Proteomes" id="UP001148838"/>
    </source>
</evidence>
<dbReference type="Gene3D" id="3.30.420.10">
    <property type="entry name" value="Ribonuclease H-like superfamily/Ribonuclease H"/>
    <property type="match status" value="1"/>
</dbReference>
<proteinExistence type="predicted"/>
<accession>A0ABQ8TDL5</accession>
<dbReference type="PANTHER" id="PTHR47326">
    <property type="entry name" value="TRANSPOSABLE ELEMENT TC3 TRANSPOSASE-LIKE PROTEIN"/>
    <property type="match status" value="1"/>
</dbReference>
<gene>
    <name evidence="1" type="ORF">ANN_05719</name>
</gene>
<sequence>MAGLCKGGNEPAGSLEAICDNAGEMSPGSSTESYPAFARIGLRENPEKISTRSPDLTCLDFFLWGHMKQLVYETVVETEEDLVARITIAADAIANMPGIFERTRQSMIRRCTARIQANGREFEQFL</sequence>
<dbReference type="EMBL" id="JAJSOF020000013">
    <property type="protein sequence ID" value="KAJ4443930.1"/>
    <property type="molecule type" value="Genomic_DNA"/>
</dbReference>
<dbReference type="PANTHER" id="PTHR47326:SF1">
    <property type="entry name" value="HTH PSQ-TYPE DOMAIN-CONTAINING PROTEIN"/>
    <property type="match status" value="1"/>
</dbReference>
<protein>
    <recommendedName>
        <fullName evidence="3">Per a allergen</fullName>
    </recommendedName>
</protein>
<keyword evidence="2" id="KW-1185">Reference proteome</keyword>